<organism evidence="5 6">
    <name type="scientific">Paenibacillus pini JCM 16418</name>
    <dbReference type="NCBI Taxonomy" id="1236976"/>
    <lineage>
        <taxon>Bacteria</taxon>
        <taxon>Bacillati</taxon>
        <taxon>Bacillota</taxon>
        <taxon>Bacilli</taxon>
        <taxon>Bacillales</taxon>
        <taxon>Paenibacillaceae</taxon>
        <taxon>Paenibacillus</taxon>
    </lineage>
</organism>
<keyword evidence="2" id="KW-0238">DNA-binding</keyword>
<evidence type="ECO:0000256" key="3">
    <source>
        <dbReference type="ARBA" id="ARBA00023163"/>
    </source>
</evidence>
<evidence type="ECO:0000313" key="5">
    <source>
        <dbReference type="EMBL" id="GAF06350.1"/>
    </source>
</evidence>
<accession>W7Y663</accession>
<dbReference type="Pfam" id="PF12833">
    <property type="entry name" value="HTH_18"/>
    <property type="match status" value="1"/>
</dbReference>
<dbReference type="PROSITE" id="PS01124">
    <property type="entry name" value="HTH_ARAC_FAMILY_2"/>
    <property type="match status" value="1"/>
</dbReference>
<dbReference type="AlphaFoldDB" id="W7Y663"/>
<dbReference type="eggNOG" id="COG2207">
    <property type="taxonomic scope" value="Bacteria"/>
</dbReference>
<dbReference type="Proteomes" id="UP000019364">
    <property type="component" value="Unassembled WGS sequence"/>
</dbReference>
<dbReference type="PRINTS" id="PR00032">
    <property type="entry name" value="HTHARAC"/>
</dbReference>
<keyword evidence="6" id="KW-1185">Reference proteome</keyword>
<dbReference type="Gene3D" id="1.10.10.60">
    <property type="entry name" value="Homeodomain-like"/>
    <property type="match status" value="2"/>
</dbReference>
<dbReference type="InterPro" id="IPR020449">
    <property type="entry name" value="Tscrpt_reg_AraC-type_HTH"/>
</dbReference>
<protein>
    <submittedName>
        <fullName evidence="5">Two-component response regulator</fullName>
    </submittedName>
</protein>
<keyword evidence="1" id="KW-0805">Transcription regulation</keyword>
<evidence type="ECO:0000256" key="1">
    <source>
        <dbReference type="ARBA" id="ARBA00023015"/>
    </source>
</evidence>
<sequence>MLIRLEEEFGQYKNNGQPLIEYAIMNMTEEIMGEFMEVWGVKEEHGYLVFLVQLKKNSTDISVENMLERLSLQLQYKVKQFLKGTLSIVFTEWFEFPQQLPERFRQATSYFRQIVGDEQEFIMRVSELEHTPAQGPLDALYTPPSLLNMLEAGHWEAAEAKLVAVCAELDDKWPESWEHCMEAGFLICASFTNLAHRNGHSLAKLLGTDIEELQSGEAFSSINKLRKWSLSMLHKLKDGTSDEIKDIRSLYVKKIQQFTHDNLHLDVSLRVLADHVNLHPTHLSKIYKIETGEGISEYVSRLRMERACHKLKTTSKKVYEISMDIGYMDPAYFIKVFKRQFGVTPQEYRDGKHIT</sequence>
<dbReference type="SMART" id="SM00342">
    <property type="entry name" value="HTH_ARAC"/>
    <property type="match status" value="1"/>
</dbReference>
<dbReference type="PROSITE" id="PS00041">
    <property type="entry name" value="HTH_ARAC_FAMILY_1"/>
    <property type="match status" value="1"/>
</dbReference>
<name>W7Y663_9BACL</name>
<evidence type="ECO:0000256" key="2">
    <source>
        <dbReference type="ARBA" id="ARBA00023125"/>
    </source>
</evidence>
<evidence type="ECO:0000259" key="4">
    <source>
        <dbReference type="PROSITE" id="PS01124"/>
    </source>
</evidence>
<evidence type="ECO:0000313" key="6">
    <source>
        <dbReference type="Proteomes" id="UP000019364"/>
    </source>
</evidence>
<dbReference type="EMBL" id="BAVZ01000001">
    <property type="protein sequence ID" value="GAF06350.1"/>
    <property type="molecule type" value="Genomic_DNA"/>
</dbReference>
<dbReference type="InterPro" id="IPR018060">
    <property type="entry name" value="HTH_AraC"/>
</dbReference>
<dbReference type="InterPro" id="IPR018062">
    <property type="entry name" value="HTH_AraC-typ_CS"/>
</dbReference>
<gene>
    <name evidence="5" type="ORF">JCM16418_302</name>
</gene>
<reference evidence="5 6" key="1">
    <citation type="journal article" date="2014" name="Genome Announc.">
        <title>Draft Genome Sequence of Paenibacillus pini JCM 16418T, Isolated from the Rhizosphere of Pine Tree.</title>
        <authorList>
            <person name="Yuki M."/>
            <person name="Oshima K."/>
            <person name="Suda W."/>
            <person name="Oshida Y."/>
            <person name="Kitamura K."/>
            <person name="Iida Y."/>
            <person name="Hattori M."/>
            <person name="Ohkuma M."/>
        </authorList>
    </citation>
    <scope>NUCLEOTIDE SEQUENCE [LARGE SCALE GENOMIC DNA]</scope>
    <source>
        <strain evidence="5 6">JCM 16418</strain>
    </source>
</reference>
<dbReference type="PANTHER" id="PTHR43280:SF10">
    <property type="entry name" value="REGULATORY PROTEIN POCR"/>
    <property type="match status" value="1"/>
</dbReference>
<proteinExistence type="predicted"/>
<dbReference type="PANTHER" id="PTHR43280">
    <property type="entry name" value="ARAC-FAMILY TRANSCRIPTIONAL REGULATOR"/>
    <property type="match status" value="1"/>
</dbReference>
<comment type="caution">
    <text evidence="5">The sequence shown here is derived from an EMBL/GenBank/DDBJ whole genome shotgun (WGS) entry which is preliminary data.</text>
</comment>
<feature type="domain" description="HTH araC/xylS-type" evidence="4">
    <location>
        <begin position="253"/>
        <end position="351"/>
    </location>
</feature>
<keyword evidence="3" id="KW-0804">Transcription</keyword>
<dbReference type="eggNOG" id="COG4753">
    <property type="taxonomic scope" value="Bacteria"/>
</dbReference>
<dbReference type="GO" id="GO:0043565">
    <property type="term" value="F:sequence-specific DNA binding"/>
    <property type="evidence" value="ECO:0007669"/>
    <property type="project" value="InterPro"/>
</dbReference>
<dbReference type="STRING" id="1236976.JCM16418_302"/>
<dbReference type="GO" id="GO:0003700">
    <property type="term" value="F:DNA-binding transcription factor activity"/>
    <property type="evidence" value="ECO:0007669"/>
    <property type="project" value="InterPro"/>
</dbReference>
<dbReference type="SUPFAM" id="SSF46689">
    <property type="entry name" value="Homeodomain-like"/>
    <property type="match status" value="1"/>
</dbReference>
<dbReference type="InterPro" id="IPR009057">
    <property type="entry name" value="Homeodomain-like_sf"/>
</dbReference>